<dbReference type="PROSITE" id="PS00211">
    <property type="entry name" value="ABC_TRANSPORTER_1"/>
    <property type="match status" value="1"/>
</dbReference>
<keyword evidence="3 5" id="KW-0067">ATP-binding</keyword>
<evidence type="ECO:0000313" key="5">
    <source>
        <dbReference type="EMBL" id="CAH1000131.1"/>
    </source>
</evidence>
<protein>
    <submittedName>
        <fullName evidence="5">ABC transporter ATP-binding protein NatA</fullName>
    </submittedName>
</protein>
<keyword evidence="6" id="KW-1185">Reference proteome</keyword>
<name>A0ABN8F7H8_9BACT</name>
<dbReference type="PROSITE" id="PS50893">
    <property type="entry name" value="ABC_TRANSPORTER_2"/>
    <property type="match status" value="1"/>
</dbReference>
<keyword evidence="1" id="KW-0813">Transport</keyword>
<keyword evidence="2" id="KW-0547">Nucleotide-binding</keyword>
<dbReference type="SUPFAM" id="SSF52540">
    <property type="entry name" value="P-loop containing nucleoside triphosphate hydrolases"/>
    <property type="match status" value="1"/>
</dbReference>
<comment type="caution">
    <text evidence="5">The sequence shown here is derived from an EMBL/GenBank/DDBJ whole genome shotgun (WGS) entry which is preliminary data.</text>
</comment>
<dbReference type="GO" id="GO:0005524">
    <property type="term" value="F:ATP binding"/>
    <property type="evidence" value="ECO:0007669"/>
    <property type="project" value="UniProtKB-KW"/>
</dbReference>
<dbReference type="PANTHER" id="PTHR42939">
    <property type="entry name" value="ABC TRANSPORTER ATP-BINDING PROTEIN ALBC-RELATED"/>
    <property type="match status" value="1"/>
</dbReference>
<evidence type="ECO:0000259" key="4">
    <source>
        <dbReference type="PROSITE" id="PS50893"/>
    </source>
</evidence>
<dbReference type="PANTHER" id="PTHR42939:SF1">
    <property type="entry name" value="ABC TRANSPORTER ATP-BINDING PROTEIN ALBC-RELATED"/>
    <property type="match status" value="1"/>
</dbReference>
<evidence type="ECO:0000256" key="2">
    <source>
        <dbReference type="ARBA" id="ARBA00022741"/>
    </source>
</evidence>
<evidence type="ECO:0000256" key="1">
    <source>
        <dbReference type="ARBA" id="ARBA00022448"/>
    </source>
</evidence>
<feature type="domain" description="ABC transporter" evidence="4">
    <location>
        <begin position="10"/>
        <end position="208"/>
    </location>
</feature>
<accession>A0ABN8F7H8</accession>
<reference evidence="5" key="1">
    <citation type="submission" date="2021-12" db="EMBL/GenBank/DDBJ databases">
        <authorList>
            <person name="Rodrigo-Torres L."/>
            <person name="Arahal R. D."/>
            <person name="Lucena T."/>
        </authorList>
    </citation>
    <scope>NUCLEOTIDE SEQUENCE</scope>
    <source>
        <strain evidence="5">CECT 8419</strain>
    </source>
</reference>
<organism evidence="5 6">
    <name type="scientific">Neolewinella maritima</name>
    <dbReference type="NCBI Taxonomy" id="1383882"/>
    <lineage>
        <taxon>Bacteria</taxon>
        <taxon>Pseudomonadati</taxon>
        <taxon>Bacteroidota</taxon>
        <taxon>Saprospiria</taxon>
        <taxon>Saprospirales</taxon>
        <taxon>Lewinellaceae</taxon>
        <taxon>Neolewinella</taxon>
    </lineage>
</organism>
<evidence type="ECO:0000256" key="3">
    <source>
        <dbReference type="ARBA" id="ARBA00022840"/>
    </source>
</evidence>
<dbReference type="RefSeq" id="WP_238750186.1">
    <property type="nucleotide sequence ID" value="NZ_CAKLPZ010000001.1"/>
</dbReference>
<dbReference type="InterPro" id="IPR003439">
    <property type="entry name" value="ABC_transporter-like_ATP-bd"/>
</dbReference>
<gene>
    <name evidence="5" type="primary">natA</name>
    <name evidence="5" type="ORF">LEM8419_01278</name>
</gene>
<dbReference type="InterPro" id="IPR051782">
    <property type="entry name" value="ABC_Transporter_VariousFunc"/>
</dbReference>
<proteinExistence type="predicted"/>
<dbReference type="EMBL" id="CAKLPZ010000001">
    <property type="protein sequence ID" value="CAH1000131.1"/>
    <property type="molecule type" value="Genomic_DNA"/>
</dbReference>
<dbReference type="InterPro" id="IPR003593">
    <property type="entry name" value="AAA+_ATPase"/>
</dbReference>
<evidence type="ECO:0000313" key="6">
    <source>
        <dbReference type="Proteomes" id="UP000837803"/>
    </source>
</evidence>
<dbReference type="Proteomes" id="UP000837803">
    <property type="component" value="Unassembled WGS sequence"/>
</dbReference>
<dbReference type="InterPro" id="IPR017871">
    <property type="entry name" value="ABC_transporter-like_CS"/>
</dbReference>
<dbReference type="Pfam" id="PF00005">
    <property type="entry name" value="ABC_tran"/>
    <property type="match status" value="1"/>
</dbReference>
<dbReference type="Gene3D" id="3.40.50.300">
    <property type="entry name" value="P-loop containing nucleotide triphosphate hydrolases"/>
    <property type="match status" value="1"/>
</dbReference>
<sequence length="208" mass="22897">MGAEAARIDVQLDNVSKRFGREWVIKQLSVHYSSGSIYGIQGRNGSGKSTLLRMLAGQLSPSRGQVSYTVDGQSIGVRDVYRLVSWTGPYLEIIEELTVAESLAFHFGLKPLLAELTIEGVLDRIELRDYRMRSLQDCSSGMRQRVLLATALYADTPMLLLDEPTVTLDAAAAKWFAGELKRYAPGRLTVVASNDPRDLASCTTVLTL</sequence>
<dbReference type="SMART" id="SM00382">
    <property type="entry name" value="AAA"/>
    <property type="match status" value="1"/>
</dbReference>
<dbReference type="InterPro" id="IPR027417">
    <property type="entry name" value="P-loop_NTPase"/>
</dbReference>